<proteinExistence type="predicted"/>
<evidence type="ECO:0000313" key="1">
    <source>
        <dbReference type="EMBL" id="AKM11096.1"/>
    </source>
</evidence>
<evidence type="ECO:0000313" key="2">
    <source>
        <dbReference type="Proteomes" id="UP000035287"/>
    </source>
</evidence>
<name>A0A0G3XKG7_9SPHN</name>
<sequence>MSRRSRRNTRGARPKFPPRDKVATLHIDTDSERFVFTTKDMIQNQLRRDGPKIRRSFDLVAKDDIAACSAVFGLAAGLCVRHLPRLDDNGYKATVSRLLSSAMSTYLASIEVARHGYRRQYGMLARSLIETIATVIAIAIRPTALEEFHGGTLQSTKCVGWAKEVLEPLGMYYGMLSNQFVHIGPAHAAFEPLLRYTPDDEALSFIVSSMRGNVWMLFLTAELVFHDEIENCRYWKPMGEGVAFDPSPEERQWMASFLITPDERASA</sequence>
<keyword evidence="2" id="KW-1185">Reference proteome</keyword>
<dbReference type="STRING" id="1348774.AB433_15755"/>
<dbReference type="EMBL" id="CP011770">
    <property type="protein sequence ID" value="AKM11096.1"/>
    <property type="molecule type" value="Genomic_DNA"/>
</dbReference>
<gene>
    <name evidence="1" type="ORF">AB433_15755</name>
</gene>
<reference evidence="1 2" key="1">
    <citation type="submission" date="2015-06" db="EMBL/GenBank/DDBJ databases">
        <authorList>
            <person name="Zeng Y."/>
            <person name="Huang Y."/>
        </authorList>
    </citation>
    <scope>NUCLEOTIDE SEQUENCE [LARGE SCALE GENOMIC DNA]</scope>
    <source>
        <strain evidence="1 2">PQ-2</strain>
    </source>
</reference>
<accession>A0A0G3XKG7</accession>
<dbReference type="AlphaFoldDB" id="A0A0G3XKG7"/>
<dbReference type="KEGG" id="cna:AB433_15755"/>
<dbReference type="PATRIC" id="fig|1348774.3.peg.3312"/>
<organism evidence="1 2">
    <name type="scientific">Croceicoccus naphthovorans</name>
    <dbReference type="NCBI Taxonomy" id="1348774"/>
    <lineage>
        <taxon>Bacteria</taxon>
        <taxon>Pseudomonadati</taxon>
        <taxon>Pseudomonadota</taxon>
        <taxon>Alphaproteobacteria</taxon>
        <taxon>Sphingomonadales</taxon>
        <taxon>Erythrobacteraceae</taxon>
        <taxon>Croceicoccus</taxon>
    </lineage>
</organism>
<protein>
    <submittedName>
        <fullName evidence="1">Uncharacterized protein</fullName>
    </submittedName>
</protein>
<dbReference type="Proteomes" id="UP000035287">
    <property type="component" value="Chromosome"/>
</dbReference>